<dbReference type="InterPro" id="IPR020841">
    <property type="entry name" value="PKS_Beta-ketoAc_synthase_dom"/>
</dbReference>
<keyword evidence="5" id="KW-0012">Acyltransferase</keyword>
<dbReference type="AlphaFoldDB" id="Q5FR48"/>
<dbReference type="InterPro" id="IPR000794">
    <property type="entry name" value="Beta-ketoacyl_synthase"/>
</dbReference>
<dbReference type="GO" id="GO:0006633">
    <property type="term" value="P:fatty acid biosynthetic process"/>
    <property type="evidence" value="ECO:0007669"/>
    <property type="project" value="InterPro"/>
</dbReference>
<protein>
    <submittedName>
        <fullName evidence="5">3-Oxoacyl-[acyl-carrier-protein] synthase I</fullName>
        <ecNumber evidence="5">2.3.1.41</ecNumber>
    </submittedName>
</protein>
<sequence>MWGLSFAALRFHAGWTETRRCGTRRCMIPLVVTAGTVRSAIGAGLAETRESLLDRRSGLTPCDFAGVKTGYMGRVAGIEQHSLPSELLSFDCRNNRLADMTLQQDGFIDAVADARAFYGASRIAVITGTSTSGILSSEEAYARRNIASGTMPADFQEEYTQDLFSLPRYVAAALGLTGPLLTVSNACASSSRAFIDAWHWIAAGLCDAVVVGGADSLCGMTLRGFASLSLIASGPTRPCDAMRDGISVGEGAGFVLLERACARSISPMARMMGFGVSSDGYHMSSPDPAGRGAMAAMTQALNRASLTPRDIGYINLHGTGTLTNDAMEDGAVFKVFGDGTPCSSTKGWTGHTLGASGIIEVLFAIQTLETGVLPGCLNVQTVDPAFRSQIITANENTAPRAILSNAFGFGGTNCSLVIGAA</sequence>
<evidence type="ECO:0000313" key="5">
    <source>
        <dbReference type="EMBL" id="AAW61148.1"/>
    </source>
</evidence>
<name>Q5FR48_GLUOX</name>
<keyword evidence="2 3" id="KW-0808">Transferase</keyword>
<dbReference type="InterPro" id="IPR018201">
    <property type="entry name" value="Ketoacyl_synth_AS"/>
</dbReference>
<gene>
    <name evidence="5" type="ordered locus">GOX1396</name>
</gene>
<dbReference type="GO" id="GO:0005829">
    <property type="term" value="C:cytosol"/>
    <property type="evidence" value="ECO:0007669"/>
    <property type="project" value="TreeGrafter"/>
</dbReference>
<dbReference type="InterPro" id="IPR016039">
    <property type="entry name" value="Thiolase-like"/>
</dbReference>
<dbReference type="EMBL" id="CP000009">
    <property type="protein sequence ID" value="AAW61148.1"/>
    <property type="molecule type" value="Genomic_DNA"/>
</dbReference>
<dbReference type="PROSITE" id="PS52004">
    <property type="entry name" value="KS3_2"/>
    <property type="match status" value="1"/>
</dbReference>
<dbReference type="PANTHER" id="PTHR11712">
    <property type="entry name" value="POLYKETIDE SYNTHASE-RELATED"/>
    <property type="match status" value="1"/>
</dbReference>
<feature type="domain" description="Ketosynthase family 3 (KS3)" evidence="4">
    <location>
        <begin position="1"/>
        <end position="420"/>
    </location>
</feature>
<dbReference type="InterPro" id="IPR014031">
    <property type="entry name" value="Ketoacyl_synth_C"/>
</dbReference>
<dbReference type="HOGENOM" id="CLU_000022_69_0_5"/>
<dbReference type="EC" id="2.3.1.41" evidence="5"/>
<dbReference type="CDD" id="cd00834">
    <property type="entry name" value="KAS_I_II"/>
    <property type="match status" value="1"/>
</dbReference>
<accession>Q5FR48</accession>
<dbReference type="PANTHER" id="PTHR11712:SF320">
    <property type="entry name" value="BETA-KETOACYL SYNTHASE"/>
    <property type="match status" value="1"/>
</dbReference>
<dbReference type="Pfam" id="PF00109">
    <property type="entry name" value="ketoacyl-synt"/>
    <property type="match status" value="1"/>
</dbReference>
<dbReference type="SMART" id="SM00825">
    <property type="entry name" value="PKS_KS"/>
    <property type="match status" value="1"/>
</dbReference>
<keyword evidence="6" id="KW-1185">Reference proteome</keyword>
<dbReference type="SUPFAM" id="SSF53901">
    <property type="entry name" value="Thiolase-like"/>
    <property type="match status" value="1"/>
</dbReference>
<proteinExistence type="inferred from homology"/>
<organism evidence="5 6">
    <name type="scientific">Gluconobacter oxydans (strain 621H)</name>
    <name type="common">Gluconobacter suboxydans</name>
    <dbReference type="NCBI Taxonomy" id="290633"/>
    <lineage>
        <taxon>Bacteria</taxon>
        <taxon>Pseudomonadati</taxon>
        <taxon>Pseudomonadota</taxon>
        <taxon>Alphaproteobacteria</taxon>
        <taxon>Acetobacterales</taxon>
        <taxon>Acetobacteraceae</taxon>
        <taxon>Gluconobacter</taxon>
    </lineage>
</organism>
<dbReference type="GO" id="GO:0004315">
    <property type="term" value="F:3-oxoacyl-[acyl-carrier-protein] synthase activity"/>
    <property type="evidence" value="ECO:0007669"/>
    <property type="project" value="UniProtKB-EC"/>
</dbReference>
<reference evidence="5 6" key="1">
    <citation type="journal article" date="2005" name="Nat. Biotechnol.">
        <title>Complete genome sequence of the acetic acid bacterium Gluconobacter oxydans.</title>
        <authorList>
            <person name="Prust C."/>
            <person name="Hoffmeister M."/>
            <person name="Liesegang H."/>
            <person name="Wiezer A."/>
            <person name="Fricke W.F."/>
            <person name="Ehrenreich A."/>
            <person name="Gottschalk G."/>
            <person name="Deppenmeier U."/>
        </authorList>
    </citation>
    <scope>NUCLEOTIDE SEQUENCE [LARGE SCALE GENOMIC DNA]</scope>
    <source>
        <strain evidence="5 6">621H</strain>
    </source>
</reference>
<dbReference type="Gene3D" id="3.40.47.10">
    <property type="match status" value="1"/>
</dbReference>
<comment type="similarity">
    <text evidence="1 3">Belongs to the thiolase-like superfamily. Beta-ketoacyl-ACP synthases family.</text>
</comment>
<dbReference type="Pfam" id="PF02801">
    <property type="entry name" value="Ketoacyl-synt_C"/>
    <property type="match status" value="1"/>
</dbReference>
<dbReference type="KEGG" id="gox:GOX1396"/>
<dbReference type="InterPro" id="IPR014030">
    <property type="entry name" value="Ketoacyl_synth_N"/>
</dbReference>
<evidence type="ECO:0000256" key="1">
    <source>
        <dbReference type="ARBA" id="ARBA00008467"/>
    </source>
</evidence>
<evidence type="ECO:0000259" key="4">
    <source>
        <dbReference type="PROSITE" id="PS52004"/>
    </source>
</evidence>
<dbReference type="PROSITE" id="PS00606">
    <property type="entry name" value="KS3_1"/>
    <property type="match status" value="1"/>
</dbReference>
<dbReference type="NCBIfam" id="NF006618">
    <property type="entry name" value="PRK09185.1"/>
    <property type="match status" value="1"/>
</dbReference>
<dbReference type="Proteomes" id="UP000006375">
    <property type="component" value="Chromosome"/>
</dbReference>
<evidence type="ECO:0000313" key="6">
    <source>
        <dbReference type="Proteomes" id="UP000006375"/>
    </source>
</evidence>
<dbReference type="eggNOG" id="COG0304">
    <property type="taxonomic scope" value="Bacteria"/>
</dbReference>
<dbReference type="STRING" id="290633.GOX1396"/>
<evidence type="ECO:0000256" key="2">
    <source>
        <dbReference type="ARBA" id="ARBA00022679"/>
    </source>
</evidence>
<evidence type="ECO:0000256" key="3">
    <source>
        <dbReference type="RuleBase" id="RU003694"/>
    </source>
</evidence>